<accession>A0AAE1E6I3</accession>
<protein>
    <submittedName>
        <fullName evidence="1">Uncharacterized protein</fullName>
    </submittedName>
</protein>
<reference evidence="1" key="1">
    <citation type="journal article" date="2023" name="G3 (Bethesda)">
        <title>A reference genome for the long-term kleptoplast-retaining sea slug Elysia crispata morphotype clarki.</title>
        <authorList>
            <person name="Eastman K.E."/>
            <person name="Pendleton A.L."/>
            <person name="Shaikh M.A."/>
            <person name="Suttiyut T."/>
            <person name="Ogas R."/>
            <person name="Tomko P."/>
            <person name="Gavelis G."/>
            <person name="Widhalm J.R."/>
            <person name="Wisecaver J.H."/>
        </authorList>
    </citation>
    <scope>NUCLEOTIDE SEQUENCE</scope>
    <source>
        <strain evidence="1">ECLA1</strain>
    </source>
</reference>
<organism evidence="1 2">
    <name type="scientific">Elysia crispata</name>
    <name type="common">lettuce slug</name>
    <dbReference type="NCBI Taxonomy" id="231223"/>
    <lineage>
        <taxon>Eukaryota</taxon>
        <taxon>Metazoa</taxon>
        <taxon>Spiralia</taxon>
        <taxon>Lophotrochozoa</taxon>
        <taxon>Mollusca</taxon>
        <taxon>Gastropoda</taxon>
        <taxon>Heterobranchia</taxon>
        <taxon>Euthyneura</taxon>
        <taxon>Panpulmonata</taxon>
        <taxon>Sacoglossa</taxon>
        <taxon>Placobranchoidea</taxon>
        <taxon>Plakobranchidae</taxon>
        <taxon>Elysia</taxon>
    </lineage>
</organism>
<evidence type="ECO:0000313" key="2">
    <source>
        <dbReference type="Proteomes" id="UP001283361"/>
    </source>
</evidence>
<dbReference type="AlphaFoldDB" id="A0AAE1E6I3"/>
<sequence>MCSGTSPHCDYLLGKLGARNYVPQNFSFSPFKLYSRSKTTEIQAGSPVEDASSQPFSTGIQFLFESLATSN</sequence>
<keyword evidence="2" id="KW-1185">Reference proteome</keyword>
<name>A0AAE1E6I3_9GAST</name>
<gene>
    <name evidence="1" type="ORF">RRG08_000701</name>
</gene>
<dbReference type="EMBL" id="JAWDGP010001065">
    <property type="protein sequence ID" value="KAK3795390.1"/>
    <property type="molecule type" value="Genomic_DNA"/>
</dbReference>
<evidence type="ECO:0000313" key="1">
    <source>
        <dbReference type="EMBL" id="KAK3795390.1"/>
    </source>
</evidence>
<dbReference type="Proteomes" id="UP001283361">
    <property type="component" value="Unassembled WGS sequence"/>
</dbReference>
<comment type="caution">
    <text evidence="1">The sequence shown here is derived from an EMBL/GenBank/DDBJ whole genome shotgun (WGS) entry which is preliminary data.</text>
</comment>
<proteinExistence type="predicted"/>